<organism evidence="1 2">
    <name type="scientific">Candidatus Yanofskybacteria bacterium GW2011_GWD2_39_48</name>
    <dbReference type="NCBI Taxonomy" id="1619031"/>
    <lineage>
        <taxon>Bacteria</taxon>
        <taxon>Candidatus Yanofskyibacteriota</taxon>
    </lineage>
</organism>
<protein>
    <submittedName>
        <fullName evidence="1">Uncharacterized protein</fullName>
    </submittedName>
</protein>
<dbReference type="EMBL" id="LBXD01000005">
    <property type="protein sequence ID" value="KKR23858.1"/>
    <property type="molecule type" value="Genomic_DNA"/>
</dbReference>
<comment type="caution">
    <text evidence="1">The sequence shown here is derived from an EMBL/GenBank/DDBJ whole genome shotgun (WGS) entry which is preliminary data.</text>
</comment>
<name>A0A0G0P7C1_9BACT</name>
<sequence>MQEVQRFLIAITPRSSPKSKKNIMGFLNASEIARRACHIRSYAIEYDFNYTKAAIERLEEYKRKHKASLVTVSKILGGVTVSSQEIEAVKEFLDNLYRVFWDMVISLGYQAGRLGDD</sequence>
<dbReference type="Proteomes" id="UP000034764">
    <property type="component" value="Unassembled WGS sequence"/>
</dbReference>
<accession>A0A0G0P7C1</accession>
<evidence type="ECO:0000313" key="2">
    <source>
        <dbReference type="Proteomes" id="UP000034764"/>
    </source>
</evidence>
<proteinExistence type="predicted"/>
<dbReference type="AlphaFoldDB" id="A0A0G0P7C1"/>
<evidence type="ECO:0000313" key="1">
    <source>
        <dbReference type="EMBL" id="KKR23858.1"/>
    </source>
</evidence>
<reference evidence="1 2" key="1">
    <citation type="journal article" date="2015" name="Nature">
        <title>rRNA introns, odd ribosomes, and small enigmatic genomes across a large radiation of phyla.</title>
        <authorList>
            <person name="Brown C.T."/>
            <person name="Hug L.A."/>
            <person name="Thomas B.C."/>
            <person name="Sharon I."/>
            <person name="Castelle C.J."/>
            <person name="Singh A."/>
            <person name="Wilkins M.J."/>
            <person name="Williams K.H."/>
            <person name="Banfield J.F."/>
        </authorList>
    </citation>
    <scope>NUCLEOTIDE SEQUENCE [LARGE SCALE GENOMIC DNA]</scope>
</reference>
<gene>
    <name evidence="1" type="ORF">UT53_C0005G0004</name>
</gene>